<proteinExistence type="predicted"/>
<evidence type="ECO:0000256" key="1">
    <source>
        <dbReference type="SAM" id="MobiDB-lite"/>
    </source>
</evidence>
<reference evidence="3 4" key="1">
    <citation type="journal article" date="2015" name="Genome Announc.">
        <title>Expanding the biotechnology potential of lactobacilli through comparative genomics of 213 strains and associated genera.</title>
        <authorList>
            <person name="Sun Z."/>
            <person name="Harris H.M."/>
            <person name="McCann A."/>
            <person name="Guo C."/>
            <person name="Argimon S."/>
            <person name="Zhang W."/>
            <person name="Yang X."/>
            <person name="Jeffery I.B."/>
            <person name="Cooney J.C."/>
            <person name="Kagawa T.F."/>
            <person name="Liu W."/>
            <person name="Song Y."/>
            <person name="Salvetti E."/>
            <person name="Wrobel A."/>
            <person name="Rasinkangas P."/>
            <person name="Parkhill J."/>
            <person name="Rea M.C."/>
            <person name="O'Sullivan O."/>
            <person name="Ritari J."/>
            <person name="Douillard F.P."/>
            <person name="Paul Ross R."/>
            <person name="Yang R."/>
            <person name="Briner A.E."/>
            <person name="Felis G.E."/>
            <person name="de Vos W.M."/>
            <person name="Barrangou R."/>
            <person name="Klaenhammer T.R."/>
            <person name="Caufield P.W."/>
            <person name="Cui Y."/>
            <person name="Zhang H."/>
            <person name="O'Toole P.W."/>
        </authorList>
    </citation>
    <scope>NUCLEOTIDE SEQUENCE [LARGE SCALE GENOMIC DNA]</scope>
    <source>
        <strain evidence="3 4">DSM 22408</strain>
    </source>
</reference>
<keyword evidence="2" id="KW-0472">Membrane</keyword>
<dbReference type="AlphaFoldDB" id="A0A0R2KQE3"/>
<keyword evidence="2" id="KW-0812">Transmembrane</keyword>
<dbReference type="EMBL" id="JQBZ01000025">
    <property type="protein sequence ID" value="KRN88420.1"/>
    <property type="molecule type" value="Genomic_DNA"/>
</dbReference>
<evidence type="ECO:0000313" key="4">
    <source>
        <dbReference type="Proteomes" id="UP000051500"/>
    </source>
</evidence>
<keyword evidence="2" id="KW-1133">Transmembrane helix</keyword>
<dbReference type="eggNOG" id="COG3210">
    <property type="taxonomic scope" value="Bacteria"/>
</dbReference>
<gene>
    <name evidence="3" type="ORF">IV53_GL000384</name>
</gene>
<evidence type="ECO:0000256" key="2">
    <source>
        <dbReference type="SAM" id="Phobius"/>
    </source>
</evidence>
<dbReference type="Proteomes" id="UP000051500">
    <property type="component" value="Unassembled WGS sequence"/>
</dbReference>
<feature type="compositionally biased region" description="Basic and acidic residues" evidence="1">
    <location>
        <begin position="73"/>
        <end position="96"/>
    </location>
</feature>
<dbReference type="NCBIfam" id="TIGR01167">
    <property type="entry name" value="LPXTG_anchor"/>
    <property type="match status" value="1"/>
</dbReference>
<dbReference type="Gene3D" id="2.60.40.1140">
    <property type="entry name" value="Collagen-binding surface protein Cna, B-type domain"/>
    <property type="match status" value="1"/>
</dbReference>
<evidence type="ECO:0000313" key="3">
    <source>
        <dbReference type="EMBL" id="KRN88420.1"/>
    </source>
</evidence>
<sequence length="812" mass="88924">MLIILGLQPVVSATEAVSVATNQSKTSQVNVVKDQAQPELVPENLQPTSKEEHTKKEKQTQPVEEQSSKKQKNKNEKIIPDNSAKTEKQTQAKDVKPQPAPAPQLLAATNVVKNFAELKQAIQNATKPTTIKLAAGEYRFTETLVISQNITLENTGAVRLLRGSKFHDSFFKVEKELILKAAQGKFEFDSEHHDFTTSRAGDFIYNKGHVVVEGVDFKNSRAVTRGTLEVAPIYATGEKAVVDFKSGSISGSEYEFIVKAWSGTAYMAGGIMLMHGATLNMSGGEIHHNNVGCPYDSAGGVAVYSGSHFNMTGGSIHDNFANAAGAVYVGPITHGHVSEQHKVTDVNKLKHDPIAYFTMDNNATLTNNTGFYYAGAVSVYANAQFIMNNGYITNNKSKGITGGVLATDLYVTDNQPPMGRVSMAEWSKLFPGRFIMNGGHINNNEGVYGGGLYVASNECRIEAGEFKNNLSVNQGGAIYVASVPYVLHIANASVFDNQAVNQPTTRHISNDEMFFIPTYGQTVTSLTKGVGGGIWLCPTGDATFKGTGNLILANNTAETAGDDFYKEENYKNYKVEVTLPKRNLLGQKIKYYLDNVGKRYKPGDKVYADKTDNINVVNKLGFKIILEDGTTEILKTLTTVIIAGNKSCRGGGIGSNGTVVFGNQENIRNVQVLKKWGAKVTPAEQKEIVVDIIGELNQKEWLIEKVTLNKANNWQVKINDLPATVNKHEYKIKVREVTTLKGFKQPEIQKTIVQNTKVPTVLFTILNSKETPKPKEPKLPKNGDTDQMHSVILGIVLLMSSFGLMWTRRKIN</sequence>
<feature type="compositionally biased region" description="Basic and acidic residues" evidence="1">
    <location>
        <begin position="49"/>
        <end position="59"/>
    </location>
</feature>
<comment type="caution">
    <text evidence="3">The sequence shown here is derived from an EMBL/GenBank/DDBJ whole genome shotgun (WGS) entry which is preliminary data.</text>
</comment>
<dbReference type="STRING" id="1122146.IV53_GL000384"/>
<dbReference type="InterPro" id="IPR011050">
    <property type="entry name" value="Pectin_lyase_fold/virulence"/>
</dbReference>
<keyword evidence="4" id="KW-1185">Reference proteome</keyword>
<name>A0A0R2KQE3_9LACO</name>
<dbReference type="PATRIC" id="fig|1122146.4.peg.396"/>
<protein>
    <submittedName>
        <fullName evidence="3">LPXTG-motif cell wall anchor domain-containing protein</fullName>
    </submittedName>
</protein>
<organism evidence="3 4">
    <name type="scientific">Ligilactobacillus ceti DSM 22408</name>
    <dbReference type="NCBI Taxonomy" id="1122146"/>
    <lineage>
        <taxon>Bacteria</taxon>
        <taxon>Bacillati</taxon>
        <taxon>Bacillota</taxon>
        <taxon>Bacilli</taxon>
        <taxon>Lactobacillales</taxon>
        <taxon>Lactobacillaceae</taxon>
        <taxon>Ligilactobacillus</taxon>
    </lineage>
</organism>
<dbReference type="Gene3D" id="2.160.20.20">
    <property type="match status" value="1"/>
</dbReference>
<dbReference type="InterPro" id="IPR012332">
    <property type="entry name" value="Autotransporter_pectin_lyase_C"/>
</dbReference>
<feature type="transmembrane region" description="Helical" evidence="2">
    <location>
        <begin position="788"/>
        <end position="807"/>
    </location>
</feature>
<accession>A0A0R2KQE3</accession>
<dbReference type="SUPFAM" id="SSF51126">
    <property type="entry name" value="Pectin lyase-like"/>
    <property type="match status" value="1"/>
</dbReference>
<feature type="region of interest" description="Disordered" evidence="1">
    <location>
        <begin position="20"/>
        <end position="101"/>
    </location>
</feature>